<evidence type="ECO:0000313" key="3">
    <source>
        <dbReference type="Proteomes" id="UP000319722"/>
    </source>
</evidence>
<dbReference type="GO" id="GO:0016743">
    <property type="term" value="F:carboxyl- or carbamoyltransferase activity"/>
    <property type="evidence" value="ECO:0007669"/>
    <property type="project" value="InterPro"/>
</dbReference>
<dbReference type="RefSeq" id="WP_145744202.1">
    <property type="nucleotide sequence ID" value="NZ_VIVL01000005.1"/>
</dbReference>
<evidence type="ECO:0000313" key="2">
    <source>
        <dbReference type="EMBL" id="TWD85667.1"/>
    </source>
</evidence>
<dbReference type="OrthoDB" id="8898029at2"/>
<comment type="caution">
    <text evidence="2">The sequence shown here is derived from an EMBL/GenBank/DDBJ whole genome shotgun (WGS) entry which is preliminary data.</text>
</comment>
<dbReference type="EMBL" id="VIVL01000005">
    <property type="protein sequence ID" value="TWD85667.1"/>
    <property type="molecule type" value="Genomic_DNA"/>
</dbReference>
<name>A0A561C3T9_9BURK</name>
<proteinExistence type="predicted"/>
<dbReference type="Proteomes" id="UP000319722">
    <property type="component" value="Unassembled WGS sequence"/>
</dbReference>
<dbReference type="SUPFAM" id="SSF53671">
    <property type="entry name" value="Aspartate/ornithine carbamoyltransferase"/>
    <property type="match status" value="1"/>
</dbReference>
<keyword evidence="1 2" id="KW-0808">Transferase</keyword>
<accession>A0A561C3T9</accession>
<dbReference type="AlphaFoldDB" id="A0A561C3T9"/>
<reference evidence="2 3" key="1">
    <citation type="submission" date="2019-06" db="EMBL/GenBank/DDBJ databases">
        <title>Sorghum-associated microbial communities from plants grown in Nebraska, USA.</title>
        <authorList>
            <person name="Schachtman D."/>
        </authorList>
    </citation>
    <scope>NUCLEOTIDE SEQUENCE [LARGE SCALE GENOMIC DNA]</scope>
    <source>
        <strain evidence="2 3">T529</strain>
    </source>
</reference>
<dbReference type="GO" id="GO:0016597">
    <property type="term" value="F:amino acid binding"/>
    <property type="evidence" value="ECO:0007669"/>
    <property type="project" value="InterPro"/>
</dbReference>
<evidence type="ECO:0000256" key="1">
    <source>
        <dbReference type="ARBA" id="ARBA00022679"/>
    </source>
</evidence>
<gene>
    <name evidence="2" type="ORF">FB547_105179</name>
</gene>
<protein>
    <submittedName>
        <fullName evidence="2">Ornithine carbamoyltransferase</fullName>
    </submittedName>
</protein>
<dbReference type="GO" id="GO:0006520">
    <property type="term" value="P:amino acid metabolic process"/>
    <property type="evidence" value="ECO:0007669"/>
    <property type="project" value="InterPro"/>
</dbReference>
<dbReference type="Gene3D" id="3.40.50.1370">
    <property type="entry name" value="Aspartate/ornithine carbamoyltransferase"/>
    <property type="match status" value="2"/>
</dbReference>
<organism evidence="2 3">
    <name type="scientific">Variovorax beijingensis</name>
    <dbReference type="NCBI Taxonomy" id="2496117"/>
    <lineage>
        <taxon>Bacteria</taxon>
        <taxon>Pseudomonadati</taxon>
        <taxon>Pseudomonadota</taxon>
        <taxon>Betaproteobacteria</taxon>
        <taxon>Burkholderiales</taxon>
        <taxon>Comamonadaceae</taxon>
        <taxon>Variovorax</taxon>
    </lineage>
</organism>
<dbReference type="InterPro" id="IPR036901">
    <property type="entry name" value="Asp/Orn_carbamoylTrfase_sf"/>
</dbReference>
<sequence>MTHSLQLSSTISGPRPGDTFLAGDLSSVLSHASRLKAASRAGSTGERPLLGRNIALLRPRPPEPEMPLLQRAALDLGARVAHVRLGPASEPVGTKFRGLAQMLGRLYDAIDCSELAPAEVRLIEQYAGVPVYDDLEGPAHPARALADLMTLRDHGCVPGTNTQIAFLGDPLSVRARNFFELARREGLCLRMLDLSGAAGDAVFSVDAVDPDHWVLHAPSGPIGAAQCAQNHRFALQAMLLATMPA</sequence>